<sequence length="108" mass="12533">MLMQRRQAISLKAGNYSQSRFQMVQHLTYCRRLSHNGASNKTRLFQTPGNHIAYLYTKKVLMRLSKTKKDVSSAYRGSMCAKCMRDRISCDLLFSKKCVAQQQMQMSL</sequence>
<keyword evidence="5" id="KW-1185">Reference proteome</keyword>
<keyword evidence="2" id="KW-0689">Ribosomal protein</keyword>
<dbReference type="PANTHER" id="PTHR46595">
    <property type="entry name" value="60S RIBOSOMAL PROTEIN L34"/>
    <property type="match status" value="1"/>
</dbReference>
<evidence type="ECO:0000256" key="1">
    <source>
        <dbReference type="ARBA" id="ARBA00009875"/>
    </source>
</evidence>
<dbReference type="GO" id="GO:0003735">
    <property type="term" value="F:structural constituent of ribosome"/>
    <property type="evidence" value="ECO:0007669"/>
    <property type="project" value="InterPro"/>
</dbReference>
<dbReference type="Pfam" id="PF01199">
    <property type="entry name" value="Ribosomal_L34e"/>
    <property type="match status" value="1"/>
</dbReference>
<keyword evidence="3" id="KW-0687">Ribonucleoprotein</keyword>
<proteinExistence type="inferred from homology"/>
<evidence type="ECO:0000256" key="3">
    <source>
        <dbReference type="ARBA" id="ARBA00023274"/>
    </source>
</evidence>
<dbReference type="InterPro" id="IPR008195">
    <property type="entry name" value="Ribosomal_eL34"/>
</dbReference>
<reference evidence="4" key="2">
    <citation type="submission" date="2025-09" db="UniProtKB">
        <authorList>
            <consortium name="Ensembl"/>
        </authorList>
    </citation>
    <scope>IDENTIFICATION</scope>
</reference>
<dbReference type="GO" id="GO:0005840">
    <property type="term" value="C:ribosome"/>
    <property type="evidence" value="ECO:0007669"/>
    <property type="project" value="UniProtKB-KW"/>
</dbReference>
<evidence type="ECO:0000313" key="5">
    <source>
        <dbReference type="Proteomes" id="UP000261620"/>
    </source>
</evidence>
<dbReference type="Gene3D" id="6.20.370.70">
    <property type="match status" value="1"/>
</dbReference>
<evidence type="ECO:0000313" key="4">
    <source>
        <dbReference type="Ensembl" id="ENSMMOP00000016192.1"/>
    </source>
</evidence>
<protein>
    <submittedName>
        <fullName evidence="4">Uncharacterized protein</fullName>
    </submittedName>
</protein>
<dbReference type="Ensembl" id="ENSMMOT00000016462.1">
    <property type="protein sequence ID" value="ENSMMOP00000016192.1"/>
    <property type="gene ID" value="ENSMMOG00000012362.1"/>
</dbReference>
<organism evidence="4 5">
    <name type="scientific">Mola mola</name>
    <name type="common">Ocean sunfish</name>
    <name type="synonym">Tetraodon mola</name>
    <dbReference type="NCBI Taxonomy" id="94237"/>
    <lineage>
        <taxon>Eukaryota</taxon>
        <taxon>Metazoa</taxon>
        <taxon>Chordata</taxon>
        <taxon>Craniata</taxon>
        <taxon>Vertebrata</taxon>
        <taxon>Euteleostomi</taxon>
        <taxon>Actinopterygii</taxon>
        <taxon>Neopterygii</taxon>
        <taxon>Teleostei</taxon>
        <taxon>Neoteleostei</taxon>
        <taxon>Acanthomorphata</taxon>
        <taxon>Eupercaria</taxon>
        <taxon>Tetraodontiformes</taxon>
        <taxon>Molidae</taxon>
        <taxon>Mola</taxon>
    </lineage>
</organism>
<dbReference type="GO" id="GO:1990904">
    <property type="term" value="C:ribonucleoprotein complex"/>
    <property type="evidence" value="ECO:0007669"/>
    <property type="project" value="UniProtKB-KW"/>
</dbReference>
<dbReference type="Proteomes" id="UP000261620">
    <property type="component" value="Unplaced"/>
</dbReference>
<dbReference type="GO" id="GO:0006412">
    <property type="term" value="P:translation"/>
    <property type="evidence" value="ECO:0007669"/>
    <property type="project" value="InterPro"/>
</dbReference>
<dbReference type="STRING" id="94237.ENSMMOP00000016192"/>
<name>A0A3Q3WUR4_MOLML</name>
<comment type="similarity">
    <text evidence="1">Belongs to the eukaryotic ribosomal protein eL34 family.</text>
</comment>
<reference evidence="4" key="1">
    <citation type="submission" date="2025-08" db="UniProtKB">
        <authorList>
            <consortium name="Ensembl"/>
        </authorList>
    </citation>
    <scope>IDENTIFICATION</scope>
</reference>
<dbReference type="AlphaFoldDB" id="A0A3Q3WUR4"/>
<accession>A0A3Q3WUR4</accession>
<evidence type="ECO:0000256" key="2">
    <source>
        <dbReference type="ARBA" id="ARBA00022980"/>
    </source>
</evidence>